<evidence type="ECO:0000313" key="1">
    <source>
        <dbReference type="EMBL" id="SFN42951.1"/>
    </source>
</evidence>
<gene>
    <name evidence="1" type="ORF">SAMN05421594_2766</name>
</gene>
<organism evidence="1 2">
    <name type="scientific">Chryseobacterium oleae</name>
    <dbReference type="NCBI Taxonomy" id="491207"/>
    <lineage>
        <taxon>Bacteria</taxon>
        <taxon>Pseudomonadati</taxon>
        <taxon>Bacteroidota</taxon>
        <taxon>Flavobacteriia</taxon>
        <taxon>Flavobacteriales</taxon>
        <taxon>Weeksellaceae</taxon>
        <taxon>Chryseobacterium group</taxon>
        <taxon>Chryseobacterium</taxon>
    </lineage>
</organism>
<dbReference type="EMBL" id="FOVD01000003">
    <property type="protein sequence ID" value="SFN42951.1"/>
    <property type="molecule type" value="Genomic_DNA"/>
</dbReference>
<name>A0A1I4YY69_CHROL</name>
<dbReference type="RefSeq" id="WP_090024949.1">
    <property type="nucleotide sequence ID" value="NZ_FOVD01000003.1"/>
</dbReference>
<dbReference type="AlphaFoldDB" id="A0A1I4YY69"/>
<reference evidence="2" key="1">
    <citation type="submission" date="2016-10" db="EMBL/GenBank/DDBJ databases">
        <authorList>
            <person name="Varghese N."/>
            <person name="Submissions S."/>
        </authorList>
    </citation>
    <scope>NUCLEOTIDE SEQUENCE [LARGE SCALE GENOMIC DNA]</scope>
    <source>
        <strain evidence="2">DSM 25575</strain>
    </source>
</reference>
<protein>
    <submittedName>
        <fullName evidence="1">Uncharacterized protein</fullName>
    </submittedName>
</protein>
<evidence type="ECO:0000313" key="2">
    <source>
        <dbReference type="Proteomes" id="UP000198769"/>
    </source>
</evidence>
<sequence length="106" mass="12296">MNNKFKIAFGLLAGGSLFFLALKKKTKKGKIFSAPDGNMYAENQTYITYDNRMYKNGHEIRLKTPESEVNHVITPKSYEVYNESFSKNYQLAGRNVKYHQKGIRHQ</sequence>
<accession>A0A1I4YY69</accession>
<keyword evidence="2" id="KW-1185">Reference proteome</keyword>
<dbReference type="OrthoDB" id="1262909at2"/>
<proteinExistence type="predicted"/>
<dbReference type="Proteomes" id="UP000198769">
    <property type="component" value="Unassembled WGS sequence"/>
</dbReference>